<name>A0AAD8HZW2_9APIA</name>
<reference evidence="2" key="1">
    <citation type="submission" date="2023-02" db="EMBL/GenBank/DDBJ databases">
        <title>Genome of toxic invasive species Heracleum sosnowskyi carries increased number of genes despite the absence of recent whole-genome duplications.</title>
        <authorList>
            <person name="Schelkunov M."/>
            <person name="Shtratnikova V."/>
            <person name="Makarenko M."/>
            <person name="Klepikova A."/>
            <person name="Omelchenko D."/>
            <person name="Novikova G."/>
            <person name="Obukhova E."/>
            <person name="Bogdanov V."/>
            <person name="Penin A."/>
            <person name="Logacheva M."/>
        </authorList>
    </citation>
    <scope>NUCLEOTIDE SEQUENCE</scope>
    <source>
        <strain evidence="2">Hsosn_3</strain>
        <tissue evidence="2">Leaf</tissue>
    </source>
</reference>
<keyword evidence="3" id="KW-1185">Reference proteome</keyword>
<comment type="caution">
    <text evidence="2">The sequence shown here is derived from an EMBL/GenBank/DDBJ whole genome shotgun (WGS) entry which is preliminary data.</text>
</comment>
<evidence type="ECO:0000313" key="3">
    <source>
        <dbReference type="Proteomes" id="UP001237642"/>
    </source>
</evidence>
<sequence length="230" mass="25529">MESTSSASSPMDKVELIQQTIHKLITDDSSDSDSDGNEVNKSGEQNRRGRRRLVLTGLLSQLESIRAAEKHQKSEISCDAEEIACADGDVEHIDEPLNKTEVGSCVLTITWQISEVSLLLWLKNGVTHPVRSFGSLVKGMLIPNSGNKEKQQSFTKEKFNSTKDKFIELLKQSSTRDKLIESLQTIKQSSARDKLIEALEAIESSPIQGIKIPELLRMELPSFDSSNDEA</sequence>
<gene>
    <name evidence="2" type="ORF">POM88_032308</name>
</gene>
<dbReference type="AlphaFoldDB" id="A0AAD8HZW2"/>
<dbReference type="PANTHER" id="PTHR35280:SF1">
    <property type="entry name" value="F17L21.9"/>
    <property type="match status" value="1"/>
</dbReference>
<accession>A0AAD8HZW2</accession>
<dbReference type="PANTHER" id="PTHR35280">
    <property type="entry name" value="F17L21.9"/>
    <property type="match status" value="1"/>
</dbReference>
<evidence type="ECO:0000313" key="2">
    <source>
        <dbReference type="EMBL" id="KAK1376115.1"/>
    </source>
</evidence>
<dbReference type="Proteomes" id="UP001237642">
    <property type="component" value="Unassembled WGS sequence"/>
</dbReference>
<organism evidence="2 3">
    <name type="scientific">Heracleum sosnowskyi</name>
    <dbReference type="NCBI Taxonomy" id="360622"/>
    <lineage>
        <taxon>Eukaryota</taxon>
        <taxon>Viridiplantae</taxon>
        <taxon>Streptophyta</taxon>
        <taxon>Embryophyta</taxon>
        <taxon>Tracheophyta</taxon>
        <taxon>Spermatophyta</taxon>
        <taxon>Magnoliopsida</taxon>
        <taxon>eudicotyledons</taxon>
        <taxon>Gunneridae</taxon>
        <taxon>Pentapetalae</taxon>
        <taxon>asterids</taxon>
        <taxon>campanulids</taxon>
        <taxon>Apiales</taxon>
        <taxon>Apiaceae</taxon>
        <taxon>Apioideae</taxon>
        <taxon>apioid superclade</taxon>
        <taxon>Tordylieae</taxon>
        <taxon>Tordyliinae</taxon>
        <taxon>Heracleum</taxon>
    </lineage>
</organism>
<evidence type="ECO:0000256" key="1">
    <source>
        <dbReference type="SAM" id="MobiDB-lite"/>
    </source>
</evidence>
<reference evidence="2" key="2">
    <citation type="submission" date="2023-05" db="EMBL/GenBank/DDBJ databases">
        <authorList>
            <person name="Schelkunov M.I."/>
        </authorList>
    </citation>
    <scope>NUCLEOTIDE SEQUENCE</scope>
    <source>
        <strain evidence="2">Hsosn_3</strain>
        <tissue evidence="2">Leaf</tissue>
    </source>
</reference>
<proteinExistence type="predicted"/>
<dbReference type="EMBL" id="JAUIZM010000007">
    <property type="protein sequence ID" value="KAK1376115.1"/>
    <property type="molecule type" value="Genomic_DNA"/>
</dbReference>
<protein>
    <submittedName>
        <fullName evidence="2">Uncharacterized protein</fullName>
    </submittedName>
</protein>
<feature type="region of interest" description="Disordered" evidence="1">
    <location>
        <begin position="25"/>
        <end position="47"/>
    </location>
</feature>